<proteinExistence type="predicted"/>
<name>A0A123U1S3_STRSU</name>
<reference evidence="1 2" key="1">
    <citation type="submission" date="2016-02" db="EMBL/GenBank/DDBJ databases">
        <authorList>
            <consortium name="Pathogen Informatics"/>
        </authorList>
    </citation>
    <scope>NUCLEOTIDE SEQUENCE [LARGE SCALE GENOMIC DNA]</scope>
    <source>
        <strain evidence="1 2">LSS79</strain>
    </source>
</reference>
<dbReference type="AlphaFoldDB" id="A0A123U1S3"/>
<organism evidence="1 2">
    <name type="scientific">Streptococcus suis</name>
    <dbReference type="NCBI Taxonomy" id="1307"/>
    <lineage>
        <taxon>Bacteria</taxon>
        <taxon>Bacillati</taxon>
        <taxon>Bacillota</taxon>
        <taxon>Bacilli</taxon>
        <taxon>Lactobacillales</taxon>
        <taxon>Streptococcaceae</taxon>
        <taxon>Streptococcus</taxon>
    </lineage>
</organism>
<gene>
    <name evidence="1" type="ORF">ERS132441_00870</name>
</gene>
<evidence type="ECO:0000313" key="1">
    <source>
        <dbReference type="EMBL" id="CYV66885.1"/>
    </source>
</evidence>
<accession>A0A123U1S3</accession>
<protein>
    <submittedName>
        <fullName evidence="1">Uncharacterized protein</fullName>
    </submittedName>
</protein>
<sequence>MALKNLTHFTAFNATLFLSGKELRFVSASPWVEKSDSGAEVMKGVKVTLLIFKDDSDYPNEKNNLGEQLVVKVPFASLDDFSSLQPMLSTCEISEIEKAVVYGDFRNQLSLTGTVVPTDEVLDL</sequence>
<dbReference type="EMBL" id="FIIC01000007">
    <property type="protein sequence ID" value="CYV66885.1"/>
    <property type="molecule type" value="Genomic_DNA"/>
</dbReference>
<dbReference type="Proteomes" id="UP000075193">
    <property type="component" value="Unassembled WGS sequence"/>
</dbReference>
<dbReference type="RefSeq" id="WP_044677877.1">
    <property type="nucleotide sequence ID" value="NZ_CEDF01000004.1"/>
</dbReference>
<evidence type="ECO:0000313" key="2">
    <source>
        <dbReference type="Proteomes" id="UP000075193"/>
    </source>
</evidence>